<organism evidence="1 2">
    <name type="scientific">Paeniglutamicibacter kerguelensis</name>
    <dbReference type="NCBI Taxonomy" id="254788"/>
    <lineage>
        <taxon>Bacteria</taxon>
        <taxon>Bacillati</taxon>
        <taxon>Actinomycetota</taxon>
        <taxon>Actinomycetes</taxon>
        <taxon>Micrococcales</taxon>
        <taxon>Micrococcaceae</taxon>
        <taxon>Paeniglutamicibacter</taxon>
    </lineage>
</organism>
<name>A0ABS4XIC7_9MICC</name>
<dbReference type="Proteomes" id="UP001296993">
    <property type="component" value="Unassembled WGS sequence"/>
</dbReference>
<evidence type="ECO:0000313" key="2">
    <source>
        <dbReference type="Proteomes" id="UP001296993"/>
    </source>
</evidence>
<keyword evidence="2" id="KW-1185">Reference proteome</keyword>
<evidence type="ECO:0000313" key="1">
    <source>
        <dbReference type="EMBL" id="MBP2388229.1"/>
    </source>
</evidence>
<protein>
    <submittedName>
        <fullName evidence="1">Uncharacterized protein</fullName>
    </submittedName>
</protein>
<gene>
    <name evidence="1" type="ORF">JOF47_003740</name>
</gene>
<reference evidence="1 2" key="1">
    <citation type="submission" date="2021-03" db="EMBL/GenBank/DDBJ databases">
        <title>Sequencing the genomes of 1000 actinobacteria strains.</title>
        <authorList>
            <person name="Klenk H.-P."/>
        </authorList>
    </citation>
    <scope>NUCLEOTIDE SEQUENCE [LARGE SCALE GENOMIC DNA]</scope>
    <source>
        <strain evidence="1 2">DSM 15797</strain>
    </source>
</reference>
<sequence>MMIDSMNFAGYYVPRYGFGGSTARATSPASGMAPC</sequence>
<proteinExistence type="predicted"/>
<comment type="caution">
    <text evidence="1">The sequence shown here is derived from an EMBL/GenBank/DDBJ whole genome shotgun (WGS) entry which is preliminary data.</text>
</comment>
<accession>A0ABS4XIC7</accession>
<dbReference type="EMBL" id="JAGIOF010000001">
    <property type="protein sequence ID" value="MBP2388229.1"/>
    <property type="molecule type" value="Genomic_DNA"/>
</dbReference>